<dbReference type="RefSeq" id="WP_105338935.1">
    <property type="nucleotide sequence ID" value="NZ_PUHZ01000025.1"/>
</dbReference>
<dbReference type="Pfam" id="PF01648">
    <property type="entry name" value="ACPS"/>
    <property type="match status" value="1"/>
</dbReference>
<dbReference type="GO" id="GO:0008897">
    <property type="term" value="F:holo-[acyl-carrier-protein] synthase activity"/>
    <property type="evidence" value="ECO:0007669"/>
    <property type="project" value="InterPro"/>
</dbReference>
<proteinExistence type="predicted"/>
<dbReference type="InterPro" id="IPR008278">
    <property type="entry name" value="4-PPantetheinyl_Trfase_dom"/>
</dbReference>
<evidence type="ECO:0000259" key="2">
    <source>
        <dbReference type="Pfam" id="PF01648"/>
    </source>
</evidence>
<accession>A0A2S8GE35</accession>
<keyword evidence="1" id="KW-0808">Transferase</keyword>
<evidence type="ECO:0000256" key="1">
    <source>
        <dbReference type="ARBA" id="ARBA00022679"/>
    </source>
</evidence>
<dbReference type="Proteomes" id="UP000237819">
    <property type="component" value="Unassembled WGS sequence"/>
</dbReference>
<feature type="domain" description="4'-phosphopantetheinyl transferase" evidence="2">
    <location>
        <begin position="116"/>
        <end position="204"/>
    </location>
</feature>
<comment type="caution">
    <text evidence="3">The sequence shown here is derived from an EMBL/GenBank/DDBJ whole genome shotgun (WGS) entry which is preliminary data.</text>
</comment>
<evidence type="ECO:0000313" key="4">
    <source>
        <dbReference type="Proteomes" id="UP000237819"/>
    </source>
</evidence>
<dbReference type="EMBL" id="PUHZ01000025">
    <property type="protein sequence ID" value="PQO42354.1"/>
    <property type="molecule type" value="Genomic_DNA"/>
</dbReference>
<dbReference type="OrthoDB" id="211177at2"/>
<dbReference type="GO" id="GO:0000287">
    <property type="term" value="F:magnesium ion binding"/>
    <property type="evidence" value="ECO:0007669"/>
    <property type="project" value="InterPro"/>
</dbReference>
<dbReference type="Gene3D" id="3.90.470.20">
    <property type="entry name" value="4'-phosphopantetheinyl transferase domain"/>
    <property type="match status" value="2"/>
</dbReference>
<sequence length="227" mass="25323">MTIDSPNRVRYVADARQLPIPQSLEWLSAAERDELSFWSNEPRRVQWLAGRWIAKRMIARSASCVELREIEVLSRGKDGLGKSPQVSLHGFPHASRLSISHCGNSILVGYSGKQTPVGVDLAVDVPQTDSFLAAWYSQNERNWIGIQPTYRAAVLWGLKESIFKACGEGRKWNPAAIAIDTFDDFQVRGQIQGHTLPPLRTWFRNVAGGVATAVWCCENDKEVALCS</sequence>
<reference evidence="3 4" key="1">
    <citation type="submission" date="2018-02" db="EMBL/GenBank/DDBJ databases">
        <title>Comparative genomes isolates from brazilian mangrove.</title>
        <authorList>
            <person name="Araujo J.E."/>
            <person name="Taketani R.G."/>
            <person name="Silva M.C.P."/>
            <person name="Loureco M.V."/>
            <person name="Andreote F.D."/>
        </authorList>
    </citation>
    <scope>NUCLEOTIDE SEQUENCE [LARGE SCALE GENOMIC DNA]</scope>
    <source>
        <strain evidence="3 4">Nap-Phe MGV</strain>
    </source>
</reference>
<name>A0A2S8GE35_9BACT</name>
<dbReference type="InterPro" id="IPR037143">
    <property type="entry name" value="4-PPantetheinyl_Trfase_dom_sf"/>
</dbReference>
<organism evidence="3 4">
    <name type="scientific">Blastopirellula marina</name>
    <dbReference type="NCBI Taxonomy" id="124"/>
    <lineage>
        <taxon>Bacteria</taxon>
        <taxon>Pseudomonadati</taxon>
        <taxon>Planctomycetota</taxon>
        <taxon>Planctomycetia</taxon>
        <taxon>Pirellulales</taxon>
        <taxon>Pirellulaceae</taxon>
        <taxon>Blastopirellula</taxon>
    </lineage>
</organism>
<evidence type="ECO:0000313" key="3">
    <source>
        <dbReference type="EMBL" id="PQO42354.1"/>
    </source>
</evidence>
<protein>
    <recommendedName>
        <fullName evidence="2">4'-phosphopantetheinyl transferase domain-containing protein</fullName>
    </recommendedName>
</protein>
<dbReference type="SUPFAM" id="SSF56214">
    <property type="entry name" value="4'-phosphopantetheinyl transferase"/>
    <property type="match status" value="2"/>
</dbReference>
<dbReference type="AlphaFoldDB" id="A0A2S8GE35"/>
<gene>
    <name evidence="3" type="ORF">C5Y93_28895</name>
</gene>